<evidence type="ECO:0008006" key="2">
    <source>
        <dbReference type="Google" id="ProtNLM"/>
    </source>
</evidence>
<sequence length="286" mass="33441">MSKPGGLSDELLIMILEHAMNRETPLWIDECLQLPRFNYYAAGHSRPDVFADQDVHREDWLRINSTCRRFRRLGKEIFFRTKPFLMSLEMSEKFLTGESWLDVEPPTKEQTLNLYKRKESEIAATDSQHLVFDYRYELDMWCALSAEDRDLAVSNIRHIVFSDVAACQKLHLAIIKIPKLTSTFDALQRCDIVVREENTRDEPGEAVKDYQLYLKGQQDDDNQEPDGDLRHTVAKLEAKLKIIGMNDIKLRLCPGQGGHEQCERLRLEREVFPLLRFIVETRSRKK</sequence>
<dbReference type="AlphaFoldDB" id="A0A4E9E6U1"/>
<proteinExistence type="predicted"/>
<accession>A0A4E9E6U1</accession>
<evidence type="ECO:0000313" key="1">
    <source>
        <dbReference type="EMBL" id="VIO53725.1"/>
    </source>
</evidence>
<protein>
    <recommendedName>
        <fullName evidence="2">F-box domain-containing protein</fullName>
    </recommendedName>
</protein>
<gene>
    <name evidence="1" type="ORF">FUG_LOCUS89510</name>
</gene>
<organism evidence="1">
    <name type="scientific">Gibberella zeae</name>
    <name type="common">Wheat head blight fungus</name>
    <name type="synonym">Fusarium graminearum</name>
    <dbReference type="NCBI Taxonomy" id="5518"/>
    <lineage>
        <taxon>Eukaryota</taxon>
        <taxon>Fungi</taxon>
        <taxon>Dikarya</taxon>
        <taxon>Ascomycota</taxon>
        <taxon>Pezizomycotina</taxon>
        <taxon>Sordariomycetes</taxon>
        <taxon>Hypocreomycetidae</taxon>
        <taxon>Hypocreales</taxon>
        <taxon>Nectriaceae</taxon>
        <taxon>Fusarium</taxon>
    </lineage>
</organism>
<name>A0A4E9E6U1_GIBZA</name>
<dbReference type="EMBL" id="CAAKMV010000066">
    <property type="protein sequence ID" value="VIO53725.1"/>
    <property type="molecule type" value="Genomic_DNA"/>
</dbReference>
<reference evidence="1" key="1">
    <citation type="submission" date="2019-04" db="EMBL/GenBank/DDBJ databases">
        <authorList>
            <person name="Melise S."/>
            <person name="Noan J."/>
            <person name="Okalmin O."/>
        </authorList>
    </citation>
    <scope>NUCLEOTIDE SEQUENCE</scope>
    <source>
        <strain evidence="1">FN9</strain>
    </source>
</reference>